<organism evidence="1 2">
    <name type="scientific">Flectobacillus longus</name>
    <dbReference type="NCBI Taxonomy" id="2984207"/>
    <lineage>
        <taxon>Bacteria</taxon>
        <taxon>Pseudomonadati</taxon>
        <taxon>Bacteroidota</taxon>
        <taxon>Cytophagia</taxon>
        <taxon>Cytophagales</taxon>
        <taxon>Flectobacillaceae</taxon>
        <taxon>Flectobacillus</taxon>
    </lineage>
</organism>
<evidence type="ECO:0000313" key="2">
    <source>
        <dbReference type="Proteomes" id="UP001236569"/>
    </source>
</evidence>
<comment type="caution">
    <text evidence="1">The sequence shown here is derived from an EMBL/GenBank/DDBJ whole genome shotgun (WGS) entry which is preliminary data.</text>
</comment>
<evidence type="ECO:0000313" key="1">
    <source>
        <dbReference type="EMBL" id="MDI9866082.1"/>
    </source>
</evidence>
<dbReference type="Proteomes" id="UP001236569">
    <property type="component" value="Unassembled WGS sequence"/>
</dbReference>
<dbReference type="RefSeq" id="WP_283370976.1">
    <property type="nucleotide sequence ID" value="NZ_JASHID010000014.1"/>
</dbReference>
<reference evidence="1 2" key="1">
    <citation type="submission" date="2023-05" db="EMBL/GenBank/DDBJ databases">
        <title>Novel species of genus Flectobacillus isolated from stream in China.</title>
        <authorList>
            <person name="Lu H."/>
        </authorList>
    </citation>
    <scope>NUCLEOTIDE SEQUENCE [LARGE SCALE GENOMIC DNA]</scope>
    <source>
        <strain evidence="1 2">DC10W</strain>
    </source>
</reference>
<gene>
    <name evidence="1" type="ORF">QM480_17200</name>
</gene>
<protein>
    <recommendedName>
        <fullName evidence="3">Transcriptional regulator</fullName>
    </recommendedName>
</protein>
<sequence>MKKKDVKARLRAKYKDMREDFRKWHNDGYKASVIIQKVADKYYMAEATVEDIVYKTGKYRDQ</sequence>
<dbReference type="EMBL" id="JASHID010000014">
    <property type="protein sequence ID" value="MDI9866082.1"/>
    <property type="molecule type" value="Genomic_DNA"/>
</dbReference>
<accession>A0ABT6YRJ9</accession>
<keyword evidence="2" id="KW-1185">Reference proteome</keyword>
<proteinExistence type="predicted"/>
<name>A0ABT6YRJ9_9BACT</name>
<evidence type="ECO:0008006" key="3">
    <source>
        <dbReference type="Google" id="ProtNLM"/>
    </source>
</evidence>